<comment type="caution">
    <text evidence="5">The sequence shown here is derived from an EMBL/GenBank/DDBJ whole genome shotgun (WGS) entry which is preliminary data.</text>
</comment>
<dbReference type="EMBL" id="JAKLTY010000027">
    <property type="protein sequence ID" value="MCG2631304.1"/>
    <property type="molecule type" value="Genomic_DNA"/>
</dbReference>
<sequence>MSLPSQKVSSAALDCELGKPDGWLEANCGVRERFVCEAETQDELAASAARVALGEAGIAPSAIDLLIFASAVPKYSIPITAPLIARHLGIPSGACSTLDVNSTCLSFLSGFDMATLMIATGRYRCALVVSSEMASRALPWQTDPVTAGLFGDGAAAAVLVRPDQGEASHVRAVRFEVHHEGYEVCSLASGGTGIDFAREPERFAAGRFFQMNGRELFKLTAAKFPGFVDQLLESAGWTRESVDLVVPHQASPFALAHLVKRCGFPRDKVIDIVATHGNQVAASIPTALHVARQRQRIIRGSRIIMLGTSAGVSFGGIAIEI</sequence>
<dbReference type="Proteomes" id="UP001139054">
    <property type="component" value="Unassembled WGS sequence"/>
</dbReference>
<feature type="domain" description="Beta-ketoacyl-[acyl-carrier-protein] synthase III C-terminal" evidence="3">
    <location>
        <begin position="232"/>
        <end position="321"/>
    </location>
</feature>
<dbReference type="SUPFAM" id="SSF53901">
    <property type="entry name" value="Thiolase-like"/>
    <property type="match status" value="1"/>
</dbReference>
<dbReference type="InterPro" id="IPR013747">
    <property type="entry name" value="ACP_syn_III_C"/>
</dbReference>
<dbReference type="Proteomes" id="UP001139012">
    <property type="component" value="Unassembled WGS sequence"/>
</dbReference>
<dbReference type="Pfam" id="PF08541">
    <property type="entry name" value="ACP_syn_III_C"/>
    <property type="match status" value="1"/>
</dbReference>
<gene>
    <name evidence="6" type="ORF">L6637_23225</name>
    <name evidence="5" type="ORF">L6654_32210</name>
</gene>
<evidence type="ECO:0000259" key="4">
    <source>
        <dbReference type="Pfam" id="PF08545"/>
    </source>
</evidence>
<dbReference type="GO" id="GO:0006633">
    <property type="term" value="P:fatty acid biosynthetic process"/>
    <property type="evidence" value="ECO:0007669"/>
    <property type="project" value="InterPro"/>
</dbReference>
<keyword evidence="7" id="KW-1185">Reference proteome</keyword>
<evidence type="ECO:0000313" key="6">
    <source>
        <dbReference type="EMBL" id="MCG2669881.1"/>
    </source>
</evidence>
<evidence type="ECO:0000256" key="2">
    <source>
        <dbReference type="ARBA" id="ARBA00023315"/>
    </source>
</evidence>
<dbReference type="GO" id="GO:0044550">
    <property type="term" value="P:secondary metabolite biosynthetic process"/>
    <property type="evidence" value="ECO:0007669"/>
    <property type="project" value="TreeGrafter"/>
</dbReference>
<accession>A0A9X1UDD5</accession>
<name>A0A9X1UDD5_9BRAD</name>
<dbReference type="PANTHER" id="PTHR34069:SF2">
    <property type="entry name" value="BETA-KETOACYL-[ACYL-CARRIER-PROTEIN] SYNTHASE III"/>
    <property type="match status" value="1"/>
</dbReference>
<dbReference type="RefSeq" id="WP_237865960.1">
    <property type="nucleotide sequence ID" value="NZ_JAKLTY010000027.1"/>
</dbReference>
<dbReference type="InterPro" id="IPR013751">
    <property type="entry name" value="ACP_syn_III_N"/>
</dbReference>
<evidence type="ECO:0000313" key="8">
    <source>
        <dbReference type="Proteomes" id="UP001139054"/>
    </source>
</evidence>
<evidence type="ECO:0000313" key="7">
    <source>
        <dbReference type="Proteomes" id="UP001139012"/>
    </source>
</evidence>
<dbReference type="Gene3D" id="3.40.47.10">
    <property type="match status" value="1"/>
</dbReference>
<dbReference type="Pfam" id="PF08545">
    <property type="entry name" value="ACP_syn_III"/>
    <property type="match status" value="1"/>
</dbReference>
<dbReference type="EMBL" id="JAKLUA010000007">
    <property type="protein sequence ID" value="MCG2669881.1"/>
    <property type="molecule type" value="Genomic_DNA"/>
</dbReference>
<protein>
    <submittedName>
        <fullName evidence="5">Ketoacyl-ACP synthase III</fullName>
    </submittedName>
</protein>
<evidence type="ECO:0000313" key="5">
    <source>
        <dbReference type="EMBL" id="MCG2631304.1"/>
    </source>
</evidence>
<reference evidence="5" key="1">
    <citation type="submission" date="2022-01" db="EMBL/GenBank/DDBJ databases">
        <title>Genome sequnece data of strain Bradyrhizobium sp. nov.</title>
        <authorList>
            <person name="Zhang J."/>
        </authorList>
    </citation>
    <scope>NUCLEOTIDE SEQUENCE</scope>
    <source>
        <strain evidence="6">WYCCWR 12774</strain>
        <strain evidence="5">WYCCWR 13023</strain>
    </source>
</reference>
<keyword evidence="1" id="KW-0808">Transferase</keyword>
<feature type="domain" description="Beta-ketoacyl-[acyl-carrier-protein] synthase III N-terminal" evidence="4">
    <location>
        <begin position="98"/>
        <end position="166"/>
    </location>
</feature>
<dbReference type="PANTHER" id="PTHR34069">
    <property type="entry name" value="3-OXOACYL-[ACYL-CARRIER-PROTEIN] SYNTHASE 3"/>
    <property type="match status" value="1"/>
</dbReference>
<evidence type="ECO:0000256" key="1">
    <source>
        <dbReference type="ARBA" id="ARBA00022679"/>
    </source>
</evidence>
<dbReference type="AlphaFoldDB" id="A0A9X1UDD5"/>
<organism evidence="5 8">
    <name type="scientific">Bradyrhizobium zhengyangense</name>
    <dbReference type="NCBI Taxonomy" id="2911009"/>
    <lineage>
        <taxon>Bacteria</taxon>
        <taxon>Pseudomonadati</taxon>
        <taxon>Pseudomonadota</taxon>
        <taxon>Alphaproteobacteria</taxon>
        <taxon>Hyphomicrobiales</taxon>
        <taxon>Nitrobacteraceae</taxon>
        <taxon>Bradyrhizobium</taxon>
    </lineage>
</organism>
<dbReference type="InterPro" id="IPR016039">
    <property type="entry name" value="Thiolase-like"/>
</dbReference>
<dbReference type="CDD" id="cd00830">
    <property type="entry name" value="KAS_III"/>
    <property type="match status" value="1"/>
</dbReference>
<keyword evidence="2" id="KW-0012">Acyltransferase</keyword>
<proteinExistence type="predicted"/>
<evidence type="ECO:0000259" key="3">
    <source>
        <dbReference type="Pfam" id="PF08541"/>
    </source>
</evidence>
<dbReference type="GO" id="GO:0004315">
    <property type="term" value="F:3-oxoacyl-[acyl-carrier-protein] synthase activity"/>
    <property type="evidence" value="ECO:0007669"/>
    <property type="project" value="InterPro"/>
</dbReference>